<dbReference type="Proteomes" id="UP001152759">
    <property type="component" value="Chromosome 4"/>
</dbReference>
<comment type="subcellular location">
    <subcellularLocation>
        <location evidence="2">Mitochondrion inner membrane</location>
        <topology evidence="2">Single-pass membrane protein</topology>
        <orientation evidence="2">Matrix side</orientation>
    </subcellularLocation>
</comment>
<evidence type="ECO:0000256" key="10">
    <source>
        <dbReference type="ARBA" id="ARBA00022989"/>
    </source>
</evidence>
<keyword evidence="7" id="KW-0812">Transmembrane</keyword>
<keyword evidence="11" id="KW-0496">Mitochondrion</keyword>
<comment type="function">
    <text evidence="1">Accessory subunit of the mitochondrial membrane respiratory chain NADH dehydrogenase (Complex I), that is believed not to be involved in catalysis. Complex I functions in the transfer of electrons from NADH to the respiratory chain. The immediate electron acceptor for the enzyme is believed to be ubiquinone.</text>
</comment>
<dbReference type="GO" id="GO:0005743">
    <property type="term" value="C:mitochondrial inner membrane"/>
    <property type="evidence" value="ECO:0007669"/>
    <property type="project" value="UniProtKB-SubCell"/>
</dbReference>
<dbReference type="AlphaFoldDB" id="A0A9P0A8P6"/>
<dbReference type="InterPro" id="IPR012576">
    <property type="entry name" value="NDUFB3"/>
</dbReference>
<keyword evidence="10" id="KW-1133">Transmembrane helix</keyword>
<accession>A0A9P0A8P6</accession>
<keyword evidence="16" id="KW-1185">Reference proteome</keyword>
<dbReference type="Pfam" id="PF08122">
    <property type="entry name" value="NDUF_B12"/>
    <property type="match status" value="1"/>
</dbReference>
<dbReference type="KEGG" id="btab:109031514"/>
<evidence type="ECO:0000313" key="16">
    <source>
        <dbReference type="Proteomes" id="UP001152759"/>
    </source>
</evidence>
<keyword evidence="12" id="KW-0472">Membrane</keyword>
<proteinExistence type="inferred from homology"/>
<reference evidence="15" key="1">
    <citation type="submission" date="2021-12" db="EMBL/GenBank/DDBJ databases">
        <authorList>
            <person name="King R."/>
        </authorList>
    </citation>
    <scope>NUCLEOTIDE SEQUENCE</scope>
</reference>
<dbReference type="PANTHER" id="PTHR15082">
    <property type="entry name" value="NADH-UBIQUINONE OXIDOREDUCTASE B12 SUBUNIT"/>
    <property type="match status" value="1"/>
</dbReference>
<protein>
    <recommendedName>
        <fullName evidence="4">NADH dehydrogenase [ubiquinone] 1 beta subcomplex subunit 3</fullName>
    </recommendedName>
    <alternativeName>
        <fullName evidence="13">Complex I-B12</fullName>
    </alternativeName>
    <alternativeName>
        <fullName evidence="14">NADH-ubiquinone oxidoreductase B12 subunit</fullName>
    </alternativeName>
</protein>
<keyword evidence="8" id="KW-0999">Mitochondrion inner membrane</keyword>
<dbReference type="GO" id="GO:0022900">
    <property type="term" value="P:electron transport chain"/>
    <property type="evidence" value="ECO:0007669"/>
    <property type="project" value="InterPro"/>
</dbReference>
<keyword evidence="5" id="KW-0813">Transport</keyword>
<dbReference type="PANTHER" id="PTHR15082:SF2">
    <property type="entry name" value="NADH DEHYDROGENASE [UBIQUINONE] 1 BETA SUBCOMPLEX SUBUNIT 3"/>
    <property type="match status" value="1"/>
</dbReference>
<dbReference type="EMBL" id="OU963865">
    <property type="protein sequence ID" value="CAH0388981.1"/>
    <property type="molecule type" value="Genomic_DNA"/>
</dbReference>
<evidence type="ECO:0000256" key="2">
    <source>
        <dbReference type="ARBA" id="ARBA00004298"/>
    </source>
</evidence>
<keyword evidence="6" id="KW-0679">Respiratory chain</keyword>
<organism evidence="15 16">
    <name type="scientific">Bemisia tabaci</name>
    <name type="common">Sweetpotato whitefly</name>
    <name type="synonym">Aleurodes tabaci</name>
    <dbReference type="NCBI Taxonomy" id="7038"/>
    <lineage>
        <taxon>Eukaryota</taxon>
        <taxon>Metazoa</taxon>
        <taxon>Ecdysozoa</taxon>
        <taxon>Arthropoda</taxon>
        <taxon>Hexapoda</taxon>
        <taxon>Insecta</taxon>
        <taxon>Pterygota</taxon>
        <taxon>Neoptera</taxon>
        <taxon>Paraneoptera</taxon>
        <taxon>Hemiptera</taxon>
        <taxon>Sternorrhyncha</taxon>
        <taxon>Aleyrodoidea</taxon>
        <taxon>Aleyrodidae</taxon>
        <taxon>Aleyrodinae</taxon>
        <taxon>Bemisia</taxon>
    </lineage>
</organism>
<evidence type="ECO:0000256" key="6">
    <source>
        <dbReference type="ARBA" id="ARBA00022660"/>
    </source>
</evidence>
<gene>
    <name evidence="15" type="ORF">BEMITA_LOCUS7856</name>
</gene>
<evidence type="ECO:0000256" key="7">
    <source>
        <dbReference type="ARBA" id="ARBA00022692"/>
    </source>
</evidence>
<evidence type="ECO:0000256" key="3">
    <source>
        <dbReference type="ARBA" id="ARBA00005667"/>
    </source>
</evidence>
<evidence type="ECO:0000256" key="5">
    <source>
        <dbReference type="ARBA" id="ARBA00022448"/>
    </source>
</evidence>
<evidence type="ECO:0000256" key="11">
    <source>
        <dbReference type="ARBA" id="ARBA00023128"/>
    </source>
</evidence>
<evidence type="ECO:0000256" key="13">
    <source>
        <dbReference type="ARBA" id="ARBA00030217"/>
    </source>
</evidence>
<comment type="similarity">
    <text evidence="3">Belongs to the complex I NDUFB3 subunit family.</text>
</comment>
<evidence type="ECO:0000256" key="14">
    <source>
        <dbReference type="ARBA" id="ARBA00032688"/>
    </source>
</evidence>
<name>A0A9P0A8P6_BEMTA</name>
<evidence type="ECO:0000256" key="1">
    <source>
        <dbReference type="ARBA" id="ARBA00003195"/>
    </source>
</evidence>
<evidence type="ECO:0000313" key="15">
    <source>
        <dbReference type="EMBL" id="CAH0388981.1"/>
    </source>
</evidence>
<keyword evidence="9" id="KW-0249">Electron transport</keyword>
<evidence type="ECO:0000256" key="12">
    <source>
        <dbReference type="ARBA" id="ARBA00023136"/>
    </source>
</evidence>
<evidence type="ECO:0000256" key="8">
    <source>
        <dbReference type="ARBA" id="ARBA00022792"/>
    </source>
</evidence>
<sequence>MGGGHGHGDGHHHAVVGETPLTKVPDWRIYKVEDVPDLMRMQRTLAQKGLKDPWARNHVWRYIETDYHFWGKPPSTNFYANFLKRIAIGLWPWGIGATVITITCERLYEKLFLSDDGDEHGHGHKRPFRIFP</sequence>
<dbReference type="GO" id="GO:0032981">
    <property type="term" value="P:mitochondrial respiratory chain complex I assembly"/>
    <property type="evidence" value="ECO:0007669"/>
    <property type="project" value="TreeGrafter"/>
</dbReference>
<evidence type="ECO:0000256" key="9">
    <source>
        <dbReference type="ARBA" id="ARBA00022982"/>
    </source>
</evidence>
<evidence type="ECO:0000256" key="4">
    <source>
        <dbReference type="ARBA" id="ARBA00018680"/>
    </source>
</evidence>